<accession>E0VQR2</accession>
<feature type="transmembrane region" description="Helical" evidence="10">
    <location>
        <begin position="15"/>
        <end position="33"/>
    </location>
</feature>
<dbReference type="EMBL" id="AAZO01004456">
    <property type="status" value="NOT_ANNOTATED_CDS"/>
    <property type="molecule type" value="Genomic_DNA"/>
</dbReference>
<feature type="transmembrane region" description="Helical" evidence="10">
    <location>
        <begin position="153"/>
        <end position="172"/>
    </location>
</feature>
<dbReference type="KEGG" id="phu:Phum_PHUM381320"/>
<dbReference type="HOGENOM" id="CLU_048483_0_0_1"/>
<organism>
    <name type="scientific">Pediculus humanus subsp. corporis</name>
    <name type="common">Body louse</name>
    <dbReference type="NCBI Taxonomy" id="121224"/>
    <lineage>
        <taxon>Eukaryota</taxon>
        <taxon>Metazoa</taxon>
        <taxon>Ecdysozoa</taxon>
        <taxon>Arthropoda</taxon>
        <taxon>Hexapoda</taxon>
        <taxon>Insecta</taxon>
        <taxon>Pterygota</taxon>
        <taxon>Neoptera</taxon>
        <taxon>Paraneoptera</taxon>
        <taxon>Psocodea</taxon>
        <taxon>Troctomorpha</taxon>
        <taxon>Phthiraptera</taxon>
        <taxon>Anoplura</taxon>
        <taxon>Pediculidae</taxon>
        <taxon>Pediculus</taxon>
    </lineage>
</organism>
<keyword evidence="8 10" id="KW-0472">Membrane</keyword>
<dbReference type="EC" id="2.3.1.199" evidence="10"/>
<dbReference type="InParanoid" id="E0VQR2"/>
<evidence type="ECO:0000256" key="4">
    <source>
        <dbReference type="ARBA" id="ARBA00022692"/>
    </source>
</evidence>
<keyword evidence="7 10" id="KW-0443">Lipid metabolism</keyword>
<keyword evidence="4 10" id="KW-0812">Transmembrane</keyword>
<evidence type="ECO:0000256" key="2">
    <source>
        <dbReference type="ARBA" id="ARBA00022516"/>
    </source>
</evidence>
<sequence length="216" mass="25259">MSDHRTKDWFLVDNPLPLIAILTCYLIFCTKVGPQFMKNRKPFKLTNILLVYNVIQVVVSVIILYEGLMGGWLFDYNYKCQPVDYSENPTARRMAKAVWYYYMCKLIELSDTVFFVLRKKDNQVSFLHLYHHTMMPICSWVGVKWLPGGHGTLLGIVQFVIIIIHSSLLFVYDCNYPKTMIALLGVNTIFIMMLFMAFYCLSTQVEKYSLHIIYSK</sequence>
<protein>
    <recommendedName>
        <fullName evidence="10">Elongation of very long chain fatty acids protein</fullName>
        <ecNumber evidence="10">2.3.1.199</ecNumber>
    </recommendedName>
    <alternativeName>
        <fullName evidence="10">Very-long-chain 3-oxoacyl-CoA synthase</fullName>
    </alternativeName>
</protein>
<dbReference type="GO" id="GO:0034626">
    <property type="term" value="P:fatty acid elongation, polyunsaturated fatty acid"/>
    <property type="evidence" value="ECO:0007669"/>
    <property type="project" value="TreeGrafter"/>
</dbReference>
<evidence type="ECO:0000256" key="5">
    <source>
        <dbReference type="ARBA" id="ARBA00022832"/>
    </source>
</evidence>
<dbReference type="eggNOG" id="KOG3071">
    <property type="taxonomic scope" value="Eukaryota"/>
</dbReference>
<evidence type="ECO:0000313" key="12">
    <source>
        <dbReference type="EnsemblMetazoa" id="PHUM381320-PA"/>
    </source>
</evidence>
<keyword evidence="2 10" id="KW-0444">Lipid biosynthesis</keyword>
<comment type="catalytic activity">
    <reaction evidence="10">
        <text>a very-long-chain acyl-CoA + malonyl-CoA + H(+) = a very-long-chain 3-oxoacyl-CoA + CO2 + CoA</text>
        <dbReference type="Rhea" id="RHEA:32727"/>
        <dbReference type="ChEBI" id="CHEBI:15378"/>
        <dbReference type="ChEBI" id="CHEBI:16526"/>
        <dbReference type="ChEBI" id="CHEBI:57287"/>
        <dbReference type="ChEBI" id="CHEBI:57384"/>
        <dbReference type="ChEBI" id="CHEBI:90725"/>
        <dbReference type="ChEBI" id="CHEBI:90736"/>
        <dbReference type="EC" id="2.3.1.199"/>
    </reaction>
</comment>
<dbReference type="InterPro" id="IPR002076">
    <property type="entry name" value="ELO_fam"/>
</dbReference>
<evidence type="ECO:0000256" key="3">
    <source>
        <dbReference type="ARBA" id="ARBA00022679"/>
    </source>
</evidence>
<proteinExistence type="inferred from homology"/>
<dbReference type="GO" id="GO:0042761">
    <property type="term" value="P:very long-chain fatty acid biosynthetic process"/>
    <property type="evidence" value="ECO:0007669"/>
    <property type="project" value="TreeGrafter"/>
</dbReference>
<dbReference type="CTD" id="8237258"/>
<dbReference type="EnsemblMetazoa" id="PHUM381320-RA">
    <property type="protein sequence ID" value="PHUM381320-PA"/>
    <property type="gene ID" value="PHUM381320"/>
</dbReference>
<reference evidence="12" key="3">
    <citation type="submission" date="2021-02" db="UniProtKB">
        <authorList>
            <consortium name="EnsemblMetazoa"/>
        </authorList>
    </citation>
    <scope>IDENTIFICATION</scope>
    <source>
        <strain evidence="12">USDA</strain>
    </source>
</reference>
<keyword evidence="9 10" id="KW-0275">Fatty acid biosynthesis</keyword>
<dbReference type="AlphaFoldDB" id="E0VQR2"/>
<evidence type="ECO:0000313" key="13">
    <source>
        <dbReference type="Proteomes" id="UP000009046"/>
    </source>
</evidence>
<dbReference type="GO" id="GO:0030148">
    <property type="term" value="P:sphingolipid biosynthetic process"/>
    <property type="evidence" value="ECO:0007669"/>
    <property type="project" value="TreeGrafter"/>
</dbReference>
<evidence type="ECO:0000313" key="11">
    <source>
        <dbReference type="EMBL" id="EEB15717.1"/>
    </source>
</evidence>
<dbReference type="EMBL" id="AAZO01004455">
    <property type="status" value="NOT_ANNOTATED_CDS"/>
    <property type="molecule type" value="Genomic_DNA"/>
</dbReference>
<dbReference type="Proteomes" id="UP000009046">
    <property type="component" value="Unassembled WGS sequence"/>
</dbReference>
<dbReference type="GO" id="GO:0009922">
    <property type="term" value="F:fatty acid elongase activity"/>
    <property type="evidence" value="ECO:0007669"/>
    <property type="project" value="UniProtKB-EC"/>
</dbReference>
<comment type="subcellular location">
    <subcellularLocation>
        <location evidence="1">Membrane</location>
        <topology evidence="1">Multi-pass membrane protein</topology>
    </subcellularLocation>
</comment>
<dbReference type="OMA" id="LFFHMTI"/>
<dbReference type="PANTHER" id="PTHR11157">
    <property type="entry name" value="FATTY ACID ACYL TRANSFERASE-RELATED"/>
    <property type="match status" value="1"/>
</dbReference>
<reference evidence="11" key="2">
    <citation type="submission" date="2007-04" db="EMBL/GenBank/DDBJ databases">
        <title>The genome of the human body louse.</title>
        <authorList>
            <consortium name="The Human Body Louse Genome Consortium"/>
            <person name="Kirkness E."/>
            <person name="Walenz B."/>
            <person name="Hass B."/>
            <person name="Bruggner R."/>
            <person name="Strausberg R."/>
        </authorList>
    </citation>
    <scope>NUCLEOTIDE SEQUENCE</scope>
    <source>
        <strain evidence="11">USDA</strain>
    </source>
</reference>
<evidence type="ECO:0000256" key="9">
    <source>
        <dbReference type="ARBA" id="ARBA00023160"/>
    </source>
</evidence>
<feature type="transmembrane region" description="Helical" evidence="10">
    <location>
        <begin position="45"/>
        <end position="65"/>
    </location>
</feature>
<evidence type="ECO:0000256" key="8">
    <source>
        <dbReference type="ARBA" id="ARBA00023136"/>
    </source>
</evidence>
<dbReference type="GO" id="GO:0019367">
    <property type="term" value="P:fatty acid elongation, saturated fatty acid"/>
    <property type="evidence" value="ECO:0007669"/>
    <property type="project" value="TreeGrafter"/>
</dbReference>
<dbReference type="Pfam" id="PF01151">
    <property type="entry name" value="ELO"/>
    <property type="match status" value="1"/>
</dbReference>
<gene>
    <name evidence="12" type="primary">8237258</name>
    <name evidence="11" type="ORF">Phum_PHUM381320</name>
</gene>
<dbReference type="GeneID" id="8237258"/>
<keyword evidence="5 10" id="KW-0276">Fatty acid metabolism</keyword>
<dbReference type="OrthoDB" id="434092at2759"/>
<dbReference type="VEuPathDB" id="VectorBase:PHUM381320"/>
<dbReference type="RefSeq" id="XP_002428455.1">
    <property type="nucleotide sequence ID" value="XM_002428410.1"/>
</dbReference>
<comment type="caution">
    <text evidence="10">Lacks conserved residue(s) required for the propagation of feature annotation.</text>
</comment>
<dbReference type="PANTHER" id="PTHR11157:SF28">
    <property type="entry name" value="ELONGATION OF VERY LONG CHAIN FATTY ACIDS PROTEIN"/>
    <property type="match status" value="1"/>
</dbReference>
<evidence type="ECO:0000256" key="10">
    <source>
        <dbReference type="RuleBase" id="RU361115"/>
    </source>
</evidence>
<comment type="similarity">
    <text evidence="10">Belongs to the ELO family.</text>
</comment>
<dbReference type="GO" id="GO:0034625">
    <property type="term" value="P:fatty acid elongation, monounsaturated fatty acid"/>
    <property type="evidence" value="ECO:0007669"/>
    <property type="project" value="TreeGrafter"/>
</dbReference>
<keyword evidence="6 10" id="KW-1133">Transmembrane helix</keyword>
<name>E0VQR2_PEDHC</name>
<evidence type="ECO:0000256" key="1">
    <source>
        <dbReference type="ARBA" id="ARBA00004141"/>
    </source>
</evidence>
<feature type="transmembrane region" description="Helical" evidence="10">
    <location>
        <begin position="179"/>
        <end position="199"/>
    </location>
</feature>
<dbReference type="GO" id="GO:0005789">
    <property type="term" value="C:endoplasmic reticulum membrane"/>
    <property type="evidence" value="ECO:0007669"/>
    <property type="project" value="TreeGrafter"/>
</dbReference>
<keyword evidence="13" id="KW-1185">Reference proteome</keyword>
<evidence type="ECO:0000256" key="7">
    <source>
        <dbReference type="ARBA" id="ARBA00023098"/>
    </source>
</evidence>
<dbReference type="STRING" id="121224.E0VQR2"/>
<evidence type="ECO:0000256" key="6">
    <source>
        <dbReference type="ARBA" id="ARBA00022989"/>
    </source>
</evidence>
<dbReference type="EMBL" id="DS235435">
    <property type="protein sequence ID" value="EEB15717.1"/>
    <property type="molecule type" value="Genomic_DNA"/>
</dbReference>
<reference evidence="11" key="1">
    <citation type="submission" date="2007-04" db="EMBL/GenBank/DDBJ databases">
        <title>Annotation of Pediculus humanus corporis strain USDA.</title>
        <authorList>
            <person name="Kirkness E."/>
            <person name="Hannick L."/>
            <person name="Hass B."/>
            <person name="Bruggner R."/>
            <person name="Lawson D."/>
            <person name="Bidwell S."/>
            <person name="Joardar V."/>
            <person name="Caler E."/>
            <person name="Walenz B."/>
            <person name="Inman J."/>
            <person name="Schobel S."/>
            <person name="Galinsky K."/>
            <person name="Amedeo P."/>
            <person name="Strausberg R."/>
        </authorList>
    </citation>
    <scope>NUCLEOTIDE SEQUENCE</scope>
    <source>
        <strain evidence="11">USDA</strain>
    </source>
</reference>
<keyword evidence="3 10" id="KW-0808">Transferase</keyword>